<proteinExistence type="predicted"/>
<gene>
    <name evidence="1" type="ORF">C826_02263</name>
</gene>
<dbReference type="PATRIC" id="fig|1235804.3.peg.2483"/>
<evidence type="ECO:0000313" key="1">
    <source>
        <dbReference type="EMBL" id="EMZ36941.1"/>
    </source>
</evidence>
<dbReference type="HOGENOM" id="CLU_3153527_0_0_7"/>
<dbReference type="RefSeq" id="WP_004084732.1">
    <property type="nucleotide sequence ID" value="NZ_KB822506.1"/>
</dbReference>
<evidence type="ECO:0000313" key="2">
    <source>
        <dbReference type="Proteomes" id="UP000012527"/>
    </source>
</evidence>
<reference evidence="1 2" key="1">
    <citation type="submission" date="2013-02" db="EMBL/GenBank/DDBJ databases">
        <title>The Genome Sequence of Helicobacter bilis WiWa.</title>
        <authorList>
            <consortium name="The Broad Institute Genome Sequencing Platform"/>
            <person name="Ward D."/>
            <person name="Overstreet A.-M.C."/>
            <person name="Ramer-Tait A.E."/>
            <person name="Phillips G.J."/>
            <person name="Wannemuehler M.J."/>
            <person name="Walker B."/>
            <person name="Young S.K."/>
            <person name="Zeng Q."/>
            <person name="Gargeya S."/>
            <person name="Fitzgerald M."/>
            <person name="Haas B."/>
            <person name="Abouelleil A."/>
            <person name="Alvarado L."/>
            <person name="Arachchi H.M."/>
            <person name="Berlin A.M."/>
            <person name="Chapman S.B."/>
            <person name="Dewar J."/>
            <person name="Goldberg J."/>
            <person name="Griggs A."/>
            <person name="Gujja S."/>
            <person name="Hansen M."/>
            <person name="Howarth C."/>
            <person name="Imamovic A."/>
            <person name="Larimer J."/>
            <person name="McCowan C."/>
            <person name="Murphy C."/>
            <person name="Neiman D."/>
            <person name="Pearson M."/>
            <person name="Priest M."/>
            <person name="Roberts A."/>
            <person name="Saif S."/>
            <person name="Shea T."/>
            <person name="Sisk P."/>
            <person name="Sykes S."/>
            <person name="Wortman J."/>
            <person name="Nusbaum C."/>
            <person name="Birren B."/>
        </authorList>
    </citation>
    <scope>NUCLEOTIDE SEQUENCE [LARGE SCALE GENOMIC DNA]</scope>
    <source>
        <strain evidence="1 2">WiWa</strain>
    </source>
</reference>
<dbReference type="GeneID" id="60657804"/>
<dbReference type="Proteomes" id="UP000012527">
    <property type="component" value="Unassembled WGS sequence"/>
</dbReference>
<sequence>MENKEIIGKLKDNAELAMASYGYYDLITNDTNQSFIVLKDKESKAIIQ</sequence>
<dbReference type="EMBL" id="AQFW01000024">
    <property type="protein sequence ID" value="EMZ36941.1"/>
    <property type="molecule type" value="Genomic_DNA"/>
</dbReference>
<accession>N2B970</accession>
<comment type="caution">
    <text evidence="1">The sequence shown here is derived from an EMBL/GenBank/DDBJ whole genome shotgun (WGS) entry which is preliminary data.</text>
</comment>
<dbReference type="AlphaFoldDB" id="N2B970"/>
<organism evidence="1 2">
    <name type="scientific">Helicobacter bilis WiWa</name>
    <dbReference type="NCBI Taxonomy" id="1235804"/>
    <lineage>
        <taxon>Bacteria</taxon>
        <taxon>Pseudomonadati</taxon>
        <taxon>Campylobacterota</taxon>
        <taxon>Epsilonproteobacteria</taxon>
        <taxon>Campylobacterales</taxon>
        <taxon>Helicobacteraceae</taxon>
        <taxon>Helicobacter</taxon>
    </lineage>
</organism>
<name>N2B970_9HELI</name>
<protein>
    <submittedName>
        <fullName evidence="1">Uncharacterized protein</fullName>
    </submittedName>
</protein>